<gene>
    <name evidence="5" type="ORF">SAMN05192529_113113</name>
    <name evidence="6" type="ORF">SAMN05192529_1182</name>
    <name evidence="7" type="ORF">SAMN05192529_1332</name>
</gene>
<dbReference type="InterPro" id="IPR052344">
    <property type="entry name" value="Transposase-related"/>
</dbReference>
<evidence type="ECO:0000259" key="4">
    <source>
        <dbReference type="Pfam" id="PF20042"/>
    </source>
</evidence>
<keyword evidence="8" id="KW-1185">Reference proteome</keyword>
<accession>A0A1H4A8P5</accession>
<dbReference type="PANTHER" id="PTHR33678:SF1">
    <property type="entry name" value="BLL1576 PROTEIN"/>
    <property type="match status" value="1"/>
</dbReference>
<dbReference type="PANTHER" id="PTHR33678">
    <property type="entry name" value="BLL1576 PROTEIN"/>
    <property type="match status" value="1"/>
</dbReference>
<evidence type="ECO:0000313" key="6">
    <source>
        <dbReference type="EMBL" id="SEA42293.1"/>
    </source>
</evidence>
<name>A0A1H4A8P5_9BACT</name>
<evidence type="ECO:0000313" key="7">
    <source>
        <dbReference type="EMBL" id="SEA60969.1"/>
    </source>
</evidence>
<evidence type="ECO:0000259" key="3">
    <source>
        <dbReference type="Pfam" id="PF03050"/>
    </source>
</evidence>
<feature type="coiled-coil region" evidence="1">
    <location>
        <begin position="38"/>
        <end position="86"/>
    </location>
</feature>
<evidence type="ECO:0000256" key="1">
    <source>
        <dbReference type="SAM" id="Coils"/>
    </source>
</evidence>
<evidence type="ECO:0000313" key="5">
    <source>
        <dbReference type="EMBL" id="SEA32071.1"/>
    </source>
</evidence>
<dbReference type="InterPro" id="IPR004291">
    <property type="entry name" value="Transposase_IS66_central"/>
</dbReference>
<evidence type="ECO:0000256" key="2">
    <source>
        <dbReference type="SAM" id="MobiDB-lite"/>
    </source>
</evidence>
<proteinExistence type="predicted"/>
<organism evidence="5 8">
    <name type="scientific">Arachidicoccus rhizosphaerae</name>
    <dbReference type="NCBI Taxonomy" id="551991"/>
    <lineage>
        <taxon>Bacteria</taxon>
        <taxon>Pseudomonadati</taxon>
        <taxon>Bacteroidota</taxon>
        <taxon>Chitinophagia</taxon>
        <taxon>Chitinophagales</taxon>
        <taxon>Chitinophagaceae</taxon>
        <taxon>Arachidicoccus</taxon>
    </lineage>
</organism>
<feature type="domain" description="Transposase IS66 central" evidence="3">
    <location>
        <begin position="227"/>
        <end position="487"/>
    </location>
</feature>
<dbReference type="InterPro" id="IPR045618">
    <property type="entry name" value="DUF6444"/>
</dbReference>
<dbReference type="EMBL" id="FNQY01000018">
    <property type="protein sequence ID" value="SEA42293.1"/>
    <property type="molecule type" value="Genomic_DNA"/>
</dbReference>
<dbReference type="Proteomes" id="UP000199041">
    <property type="component" value="Unassembled WGS sequence"/>
</dbReference>
<reference evidence="5 8" key="1">
    <citation type="submission" date="2016-10" db="EMBL/GenBank/DDBJ databases">
        <authorList>
            <person name="de Groot N.N."/>
        </authorList>
    </citation>
    <scope>NUCLEOTIDE SEQUENCE [LARGE SCALE GENOMIC DNA]</scope>
    <source>
        <strain evidence="5 8">Vu-144</strain>
    </source>
</reference>
<dbReference type="AlphaFoldDB" id="A0A1H4A8P5"/>
<feature type="compositionally biased region" description="Low complexity" evidence="2">
    <location>
        <begin position="109"/>
        <end position="118"/>
    </location>
</feature>
<dbReference type="NCBIfam" id="NF033517">
    <property type="entry name" value="transpos_IS66"/>
    <property type="match status" value="1"/>
</dbReference>
<keyword evidence="1" id="KW-0175">Coiled coil</keyword>
<dbReference type="STRING" id="551991.SAMN05192529_113113"/>
<dbReference type="EMBL" id="FNQY01000033">
    <property type="protein sequence ID" value="SEA60969.1"/>
    <property type="molecule type" value="Genomic_DNA"/>
</dbReference>
<feature type="region of interest" description="Disordered" evidence="2">
    <location>
        <begin position="105"/>
        <end position="146"/>
    </location>
</feature>
<feature type="domain" description="DUF6444" evidence="4">
    <location>
        <begin position="76"/>
        <end position="148"/>
    </location>
</feature>
<dbReference type="Pfam" id="PF20042">
    <property type="entry name" value="DUF6444"/>
    <property type="match status" value="1"/>
</dbReference>
<evidence type="ECO:0000313" key="8">
    <source>
        <dbReference type="Proteomes" id="UP000199041"/>
    </source>
</evidence>
<dbReference type="Pfam" id="PF03050">
    <property type="entry name" value="DDE_Tnp_IS66"/>
    <property type="match status" value="1"/>
</dbReference>
<protein>
    <submittedName>
        <fullName evidence="5">Transposase</fullName>
    </submittedName>
</protein>
<dbReference type="EMBL" id="FNQY01000013">
    <property type="protein sequence ID" value="SEA32071.1"/>
    <property type="molecule type" value="Genomic_DNA"/>
</dbReference>
<sequence>MYIIYDVIYLHIATITTIRSTRKVQSRSRKVCKHALEAERLMTENLSLKARLKDDKRQLKEKAKEIAAIKWERVQLKRENAHLRKKELKQTKEIEALTEALRIARLPKNSSNSSRPPSMDLYKPKRSPVNLREKSGKKTGGQPGHKGSTLLFCMDEPDEVVSHIPEICSDCGKSLKRITAEPGQIHQVVDISIAPTVLINHESIVKQCSCGKCNSGAFPRGVQGMVNYGPNISALVVNLSVRQYIPYGRIVELLWDLYKIRISEGTVANMLKRFAVDSEGKINEIKEDLKKSKVVGADETSATVNGRKWWMHTYQNTSYTFIGAHPSRGQVAQETFFPGGFPYSILVHDCLSMQLATPAAAHQICNVHLLRELKAAVEAHPEIEWPKELTKLIKDAIKLHKDGTTPNRTTRINNRLTKLLDQDQSEALGKIPALWKRLNKHKEKVFLFLQYPDKEVPPDNNGAERSIRNVKVKIKVSGQFNSGNGAEDYATARSVIDTAIKQSKNVHEELVKIISARFN</sequence>